<evidence type="ECO:0000256" key="8">
    <source>
        <dbReference type="ARBA" id="ARBA00023136"/>
    </source>
</evidence>
<keyword evidence="8 10" id="KW-0472">Membrane</keyword>
<gene>
    <name evidence="11" type="ORF">MPAN_014780</name>
</gene>
<dbReference type="RefSeq" id="WP_176239232.1">
    <property type="nucleotide sequence ID" value="NZ_AP024412.1"/>
</dbReference>
<evidence type="ECO:0000256" key="7">
    <source>
        <dbReference type="ARBA" id="ARBA00022989"/>
    </source>
</evidence>
<feature type="transmembrane region" description="Helical" evidence="10">
    <location>
        <begin position="479"/>
        <end position="502"/>
    </location>
</feature>
<keyword evidence="3" id="KW-1003">Cell membrane</keyword>
<dbReference type="PANTHER" id="PTHR43386">
    <property type="entry name" value="OLIGOPEPTIDE TRANSPORT SYSTEM PERMEASE PROTEIN APPC"/>
    <property type="match status" value="1"/>
</dbReference>
<evidence type="ECO:0000256" key="9">
    <source>
        <dbReference type="ARBA" id="ARBA00024202"/>
    </source>
</evidence>
<proteinExistence type="inferred from homology"/>
<name>A0A7U9THU4_9MOLU</name>
<dbReference type="Gene3D" id="1.10.3720.10">
    <property type="entry name" value="MetI-like"/>
    <property type="match status" value="1"/>
</dbReference>
<dbReference type="AlphaFoldDB" id="A0A7U9THU4"/>
<keyword evidence="2 10" id="KW-0813">Transport</keyword>
<evidence type="ECO:0000313" key="11">
    <source>
        <dbReference type="EMBL" id="BCR36585.1"/>
    </source>
</evidence>
<evidence type="ECO:0000313" key="12">
    <source>
        <dbReference type="Proteomes" id="UP000620133"/>
    </source>
</evidence>
<dbReference type="InterPro" id="IPR025966">
    <property type="entry name" value="OppC_N"/>
</dbReference>
<protein>
    <submittedName>
        <fullName evidence="11">Uncharacterized protein</fullName>
    </submittedName>
</protein>
<dbReference type="Pfam" id="PF12911">
    <property type="entry name" value="OppC_N"/>
    <property type="match status" value="1"/>
</dbReference>
<reference evidence="11" key="1">
    <citation type="submission" date="2021-01" db="EMBL/GenBank/DDBJ databases">
        <title>Draft genome sequence of Acholeplasmataceae bacterium strain Mahy22.</title>
        <authorList>
            <person name="Watanabe M."/>
            <person name="Kojima H."/>
            <person name="Fukui M."/>
        </authorList>
    </citation>
    <scope>NUCLEOTIDE SEQUENCE</scope>
    <source>
        <strain evidence="11">Mahy22</strain>
    </source>
</reference>
<dbReference type="Proteomes" id="UP000620133">
    <property type="component" value="Chromosome"/>
</dbReference>
<dbReference type="Pfam" id="PF00528">
    <property type="entry name" value="BPD_transp_1"/>
    <property type="match status" value="1"/>
</dbReference>
<keyword evidence="12" id="KW-1185">Reference proteome</keyword>
<comment type="subcellular location">
    <subcellularLocation>
        <location evidence="1 10">Cell membrane</location>
        <topology evidence="1 10">Multi-pass membrane protein</topology>
    </subcellularLocation>
</comment>
<dbReference type="SUPFAM" id="SSF161098">
    <property type="entry name" value="MetI-like"/>
    <property type="match status" value="1"/>
</dbReference>
<evidence type="ECO:0000256" key="1">
    <source>
        <dbReference type="ARBA" id="ARBA00004651"/>
    </source>
</evidence>
<dbReference type="GO" id="GO:0005886">
    <property type="term" value="C:plasma membrane"/>
    <property type="evidence" value="ECO:0007669"/>
    <property type="project" value="UniProtKB-SubCell"/>
</dbReference>
<feature type="transmembrane region" description="Helical" evidence="10">
    <location>
        <begin position="434"/>
        <end position="459"/>
    </location>
</feature>
<accession>A0A7U9THU4</accession>
<dbReference type="PROSITE" id="PS50928">
    <property type="entry name" value="ABC_TM1"/>
    <property type="match status" value="1"/>
</dbReference>
<dbReference type="InterPro" id="IPR035906">
    <property type="entry name" value="MetI-like_sf"/>
</dbReference>
<evidence type="ECO:0000256" key="3">
    <source>
        <dbReference type="ARBA" id="ARBA00022475"/>
    </source>
</evidence>
<keyword evidence="4 10" id="KW-0812">Transmembrane</keyword>
<dbReference type="CDD" id="cd06261">
    <property type="entry name" value="TM_PBP2"/>
    <property type="match status" value="1"/>
</dbReference>
<feature type="transmembrane region" description="Helical" evidence="10">
    <location>
        <begin position="46"/>
        <end position="66"/>
    </location>
</feature>
<dbReference type="GO" id="GO:0015031">
    <property type="term" value="P:protein transport"/>
    <property type="evidence" value="ECO:0007669"/>
    <property type="project" value="UniProtKB-KW"/>
</dbReference>
<dbReference type="PANTHER" id="PTHR43386:SF24">
    <property type="entry name" value="OLIGOPEPTIDE TRANSPORT SYSTEM PERMEASE PROTEIN AMID"/>
    <property type="match status" value="1"/>
</dbReference>
<keyword evidence="6" id="KW-0653">Protein transport</keyword>
<keyword evidence="5" id="KW-0571">Peptide transport</keyword>
<dbReference type="GO" id="GO:0055085">
    <property type="term" value="P:transmembrane transport"/>
    <property type="evidence" value="ECO:0007669"/>
    <property type="project" value="InterPro"/>
</dbReference>
<evidence type="ECO:0000256" key="2">
    <source>
        <dbReference type="ARBA" id="ARBA00022448"/>
    </source>
</evidence>
<keyword evidence="7 10" id="KW-1133">Transmembrane helix</keyword>
<evidence type="ECO:0000256" key="10">
    <source>
        <dbReference type="RuleBase" id="RU363032"/>
    </source>
</evidence>
<dbReference type="KEGG" id="manr:MPAN_014780"/>
<sequence length="646" mass="72174">MKKEYTKDYFQLVQEDERLLDKELKTKQLTYFQDAMLRFTKNKYNVIATIILVIFILMSIFVPILTPDRFYDQTNSELKTLPPRVPLLEKLGIFDGKQEYLNQTIDYDTIDPITGLGYPTDRFQLEYIFLDTLTNNTLVGTVKSAAYIGGTDELYVAYDKLSFGFVLANTVFDEETEEESTVGFVLANGSTIEVDLNDIQTTGVLEVYLSPTDIASDYTSYADLTLLGTIDQSGVTSINPMDTLGGTTTGYLVFRHVLPELSESGDEFVSFNSVTIKYNGEVTAEFSGYSLVVMDVFTIDTDFENGRFDRKNAVVTRASFTYDSYAALLRDRERTMGEVEYLRILADNPGMAETIVYGDQPNTWTFGEGYPITEVVGKEVKLVPGTGLINTNYFTMIDGQYALEFDNEPYFIFGTDVFGKDLFTLIWLGLRTSLLLGFLAAAVNIVLGVIWGATSAYYGGQVDILMERFLDIWGSFPQITMIGIITVLIGPGFIALFIFMVYDGWIGAAKVTRFQFYRYKGREYVLAARTLGASDGRIIFKHILPNALGTIVTRVVLSIPSVIFLEVNLSYLGFGIGNGQRLEIGPIKLTGTSIGVILKDGQEQILSGNTWLIIYPTLIVAILMITFNMFGNALRDALNPQLRGSE</sequence>
<feature type="transmembrane region" description="Helical" evidence="10">
    <location>
        <begin position="613"/>
        <end position="634"/>
    </location>
</feature>
<dbReference type="InterPro" id="IPR000515">
    <property type="entry name" value="MetI-like"/>
</dbReference>
<feature type="transmembrane region" description="Helical" evidence="10">
    <location>
        <begin position="543"/>
        <end position="565"/>
    </location>
</feature>
<evidence type="ECO:0000256" key="6">
    <source>
        <dbReference type="ARBA" id="ARBA00022927"/>
    </source>
</evidence>
<dbReference type="InterPro" id="IPR050366">
    <property type="entry name" value="BP-dependent_transpt_permease"/>
</dbReference>
<dbReference type="GO" id="GO:0015833">
    <property type="term" value="P:peptide transport"/>
    <property type="evidence" value="ECO:0007669"/>
    <property type="project" value="UniProtKB-KW"/>
</dbReference>
<evidence type="ECO:0000256" key="4">
    <source>
        <dbReference type="ARBA" id="ARBA00022692"/>
    </source>
</evidence>
<evidence type="ECO:0000256" key="5">
    <source>
        <dbReference type="ARBA" id="ARBA00022856"/>
    </source>
</evidence>
<dbReference type="EMBL" id="AP024412">
    <property type="protein sequence ID" value="BCR36585.1"/>
    <property type="molecule type" value="Genomic_DNA"/>
</dbReference>
<comment type="similarity">
    <text evidence="9">Belongs to the binding-protein-dependent transport system permease family. OppBC subfamily.</text>
</comment>
<organism evidence="11 12">
    <name type="scientific">Mariniplasma anaerobium</name>
    <dbReference type="NCBI Taxonomy" id="2735436"/>
    <lineage>
        <taxon>Bacteria</taxon>
        <taxon>Bacillati</taxon>
        <taxon>Mycoplasmatota</taxon>
        <taxon>Mollicutes</taxon>
        <taxon>Acholeplasmatales</taxon>
        <taxon>Acholeplasmataceae</taxon>
        <taxon>Mariniplasma</taxon>
    </lineage>
</organism>